<keyword evidence="2" id="KW-1185">Reference proteome</keyword>
<proteinExistence type="predicted"/>
<accession>A0A026WB01</accession>
<reference evidence="1 2" key="1">
    <citation type="journal article" date="2014" name="Curr. Biol.">
        <title>The genome of the clonal raider ant Cerapachys biroi.</title>
        <authorList>
            <person name="Oxley P.R."/>
            <person name="Ji L."/>
            <person name="Fetter-Pruneda I."/>
            <person name="McKenzie S.K."/>
            <person name="Li C."/>
            <person name="Hu H."/>
            <person name="Zhang G."/>
            <person name="Kronauer D.J."/>
        </authorList>
    </citation>
    <scope>NUCLEOTIDE SEQUENCE [LARGE SCALE GENOMIC DNA]</scope>
</reference>
<name>A0A026WB01_OOCBI</name>
<dbReference type="AlphaFoldDB" id="A0A026WB01"/>
<dbReference type="EMBL" id="KK107293">
    <property type="protein sequence ID" value="EZA53282.1"/>
    <property type="molecule type" value="Genomic_DNA"/>
</dbReference>
<sequence length="213" mass="23536">MSQNENDLQNDDLLSFLCSSCKSELRSIFSIGVPSYLNTSVSNISSIPCNSQVSEIAANDEINAAYHSLEKSEIIRNETRRDASSGTFGIQCGEEDSKLLFSSIESHNISANNASAIKPPKQIGEPALPGYSSEKLKLIHDVHEALFNNADVETTVASKALVDSRYVAKREAVDADLAERRRNVYQLASRVLKLRSVFMNKIDAHFESSIFNF</sequence>
<organism evidence="1 2">
    <name type="scientific">Ooceraea biroi</name>
    <name type="common">Clonal raider ant</name>
    <name type="synonym">Cerapachys biroi</name>
    <dbReference type="NCBI Taxonomy" id="2015173"/>
    <lineage>
        <taxon>Eukaryota</taxon>
        <taxon>Metazoa</taxon>
        <taxon>Ecdysozoa</taxon>
        <taxon>Arthropoda</taxon>
        <taxon>Hexapoda</taxon>
        <taxon>Insecta</taxon>
        <taxon>Pterygota</taxon>
        <taxon>Neoptera</taxon>
        <taxon>Endopterygota</taxon>
        <taxon>Hymenoptera</taxon>
        <taxon>Apocrita</taxon>
        <taxon>Aculeata</taxon>
        <taxon>Formicoidea</taxon>
        <taxon>Formicidae</taxon>
        <taxon>Dorylinae</taxon>
        <taxon>Ooceraea</taxon>
    </lineage>
</organism>
<dbReference type="Proteomes" id="UP000053097">
    <property type="component" value="Unassembled WGS sequence"/>
</dbReference>
<evidence type="ECO:0000313" key="1">
    <source>
        <dbReference type="EMBL" id="EZA53282.1"/>
    </source>
</evidence>
<protein>
    <submittedName>
        <fullName evidence="1">Uncharacterized protein</fullName>
    </submittedName>
</protein>
<gene>
    <name evidence="1" type="ORF">X777_06361</name>
</gene>
<evidence type="ECO:0000313" key="2">
    <source>
        <dbReference type="Proteomes" id="UP000053097"/>
    </source>
</evidence>